<feature type="region of interest" description="Disordered" evidence="1">
    <location>
        <begin position="1"/>
        <end position="86"/>
    </location>
</feature>
<sequence>MQLHCLSPQTHLQGREREGPRRSAGGGGSSGRREARAGGGVGRGGGDAVPFLGGDGAGRRRRRARRRRIDSSAIQSSSAGVESTPPLFNRASRHLLHAVQHRPAREAGACRAQACPSHAGCCRRRRCACSPSHALLRRRVGHVHRREARCREWGPCSRAGGCDHELLGRRGGTRREGPGAASGEEEAPGEEAATEEKMRRQERRGGREKGEKKKRKRENTIEIQYLLETTPNALPLLHCSREANIYLPLKNA</sequence>
<feature type="compositionally biased region" description="Basic and acidic residues" evidence="1">
    <location>
        <begin position="167"/>
        <end position="177"/>
    </location>
</feature>
<feature type="compositionally biased region" description="Low complexity" evidence="1">
    <location>
        <begin position="71"/>
        <end position="80"/>
    </location>
</feature>
<dbReference type="EMBL" id="CM029054">
    <property type="protein sequence ID" value="KAG2534757.1"/>
    <property type="molecule type" value="Genomic_DNA"/>
</dbReference>
<feature type="compositionally biased region" description="Basic and acidic residues" evidence="1">
    <location>
        <begin position="194"/>
        <end position="211"/>
    </location>
</feature>
<dbReference type="AlphaFoldDB" id="A0A8T0MCT6"/>
<feature type="compositionally biased region" description="Basic residues" evidence="1">
    <location>
        <begin position="59"/>
        <end position="68"/>
    </location>
</feature>
<accession>A0A8T0MCT6</accession>
<protein>
    <submittedName>
        <fullName evidence="2">Uncharacterized protein</fullName>
    </submittedName>
</protein>
<gene>
    <name evidence="2" type="ORF">PVAP13_9NG081673</name>
</gene>
<evidence type="ECO:0000313" key="2">
    <source>
        <dbReference type="EMBL" id="KAG2534757.1"/>
    </source>
</evidence>
<organism evidence="2 3">
    <name type="scientific">Panicum virgatum</name>
    <name type="common">Blackwell switchgrass</name>
    <dbReference type="NCBI Taxonomy" id="38727"/>
    <lineage>
        <taxon>Eukaryota</taxon>
        <taxon>Viridiplantae</taxon>
        <taxon>Streptophyta</taxon>
        <taxon>Embryophyta</taxon>
        <taxon>Tracheophyta</taxon>
        <taxon>Spermatophyta</taxon>
        <taxon>Magnoliopsida</taxon>
        <taxon>Liliopsida</taxon>
        <taxon>Poales</taxon>
        <taxon>Poaceae</taxon>
        <taxon>PACMAD clade</taxon>
        <taxon>Panicoideae</taxon>
        <taxon>Panicodae</taxon>
        <taxon>Paniceae</taxon>
        <taxon>Panicinae</taxon>
        <taxon>Panicum</taxon>
        <taxon>Panicum sect. Hiantes</taxon>
    </lineage>
</organism>
<name>A0A8T0MCT6_PANVG</name>
<keyword evidence="3" id="KW-1185">Reference proteome</keyword>
<dbReference type="Proteomes" id="UP000823388">
    <property type="component" value="Chromosome 9N"/>
</dbReference>
<proteinExistence type="predicted"/>
<reference evidence="2" key="1">
    <citation type="submission" date="2020-05" db="EMBL/GenBank/DDBJ databases">
        <title>WGS assembly of Panicum virgatum.</title>
        <authorList>
            <person name="Lovell J.T."/>
            <person name="Jenkins J."/>
            <person name="Shu S."/>
            <person name="Juenger T.E."/>
            <person name="Schmutz J."/>
        </authorList>
    </citation>
    <scope>NUCLEOTIDE SEQUENCE</scope>
    <source>
        <strain evidence="2">AP13</strain>
    </source>
</reference>
<evidence type="ECO:0000256" key="1">
    <source>
        <dbReference type="SAM" id="MobiDB-lite"/>
    </source>
</evidence>
<comment type="caution">
    <text evidence="2">The sequence shown here is derived from an EMBL/GenBank/DDBJ whole genome shotgun (WGS) entry which is preliminary data.</text>
</comment>
<feature type="compositionally biased region" description="Acidic residues" evidence="1">
    <location>
        <begin position="183"/>
        <end position="193"/>
    </location>
</feature>
<feature type="compositionally biased region" description="Gly residues" evidence="1">
    <location>
        <begin position="37"/>
        <end position="47"/>
    </location>
</feature>
<feature type="region of interest" description="Disordered" evidence="1">
    <location>
        <begin position="167"/>
        <end position="220"/>
    </location>
</feature>
<evidence type="ECO:0000313" key="3">
    <source>
        <dbReference type="Proteomes" id="UP000823388"/>
    </source>
</evidence>